<feature type="compositionally biased region" description="Low complexity" evidence="10">
    <location>
        <begin position="358"/>
        <end position="370"/>
    </location>
</feature>
<dbReference type="Gene3D" id="3.40.50.300">
    <property type="entry name" value="P-loop containing nucleotide triphosphate hydrolases"/>
    <property type="match status" value="1"/>
</dbReference>
<evidence type="ECO:0000256" key="10">
    <source>
        <dbReference type="SAM" id="MobiDB-lite"/>
    </source>
</evidence>
<evidence type="ECO:0000256" key="5">
    <source>
        <dbReference type="ARBA" id="ARBA00022840"/>
    </source>
</evidence>
<dbReference type="GO" id="GO:0016887">
    <property type="term" value="F:ATP hydrolysis activity"/>
    <property type="evidence" value="ECO:0007669"/>
    <property type="project" value="InterPro"/>
</dbReference>
<reference evidence="12" key="2">
    <citation type="submission" date="2021-04" db="EMBL/GenBank/DDBJ databases">
        <authorList>
            <person name="Gilroy R."/>
        </authorList>
    </citation>
    <scope>NUCLEOTIDE SEQUENCE</scope>
    <source>
        <strain evidence="12">USASDec5-558</strain>
    </source>
</reference>
<feature type="region of interest" description="Disordered" evidence="10">
    <location>
        <begin position="477"/>
        <end position="500"/>
    </location>
</feature>
<dbReference type="FunFam" id="1.20.5.5270:FF:000001">
    <property type="entry name" value="Lon protease homolog, mitochondrial"/>
    <property type="match status" value="1"/>
</dbReference>
<feature type="compositionally biased region" description="Acidic residues" evidence="10">
    <location>
        <begin position="392"/>
        <end position="404"/>
    </location>
</feature>
<feature type="compositionally biased region" description="Polar residues" evidence="10">
    <location>
        <begin position="610"/>
        <end position="629"/>
    </location>
</feature>
<dbReference type="InterPro" id="IPR014721">
    <property type="entry name" value="Ribsml_uS5_D2-typ_fold_subgr"/>
</dbReference>
<dbReference type="InterPro" id="IPR003593">
    <property type="entry name" value="AAA+_ATPase"/>
</dbReference>
<dbReference type="InterPro" id="IPR046336">
    <property type="entry name" value="Lon_prtase_N_sf"/>
</dbReference>
<dbReference type="PRINTS" id="PR00830">
    <property type="entry name" value="ENDOLAPTASE"/>
</dbReference>
<feature type="region of interest" description="Disordered" evidence="10">
    <location>
        <begin position="596"/>
        <end position="629"/>
    </location>
</feature>
<dbReference type="SMART" id="SM00464">
    <property type="entry name" value="LON"/>
    <property type="match status" value="1"/>
</dbReference>
<dbReference type="Proteomes" id="UP000886829">
    <property type="component" value="Unassembled WGS sequence"/>
</dbReference>
<feature type="compositionally biased region" description="Basic residues" evidence="10">
    <location>
        <begin position="1467"/>
        <end position="1477"/>
    </location>
</feature>
<evidence type="ECO:0000313" key="12">
    <source>
        <dbReference type="EMBL" id="HIX57772.1"/>
    </source>
</evidence>
<dbReference type="Gene3D" id="1.20.58.1480">
    <property type="match status" value="1"/>
</dbReference>
<dbReference type="CDD" id="cd19500">
    <property type="entry name" value="RecA-like_Lon"/>
    <property type="match status" value="1"/>
</dbReference>
<dbReference type="NCBIfam" id="TIGR00763">
    <property type="entry name" value="lon"/>
    <property type="match status" value="1"/>
</dbReference>
<evidence type="ECO:0000256" key="8">
    <source>
        <dbReference type="PROSITE-ProRule" id="PRU01122"/>
    </source>
</evidence>
<dbReference type="InterPro" id="IPR020568">
    <property type="entry name" value="Ribosomal_Su5_D2-typ_SF"/>
</dbReference>
<evidence type="ECO:0000256" key="1">
    <source>
        <dbReference type="ARBA" id="ARBA00022670"/>
    </source>
</evidence>
<dbReference type="EMBL" id="DXEV01000197">
    <property type="protein sequence ID" value="HIX57772.1"/>
    <property type="molecule type" value="Genomic_DNA"/>
</dbReference>
<dbReference type="InterPro" id="IPR003111">
    <property type="entry name" value="Lon_prtase_N"/>
</dbReference>
<name>A0A9D2B179_9GAMM</name>
<feature type="active site" evidence="8">
    <location>
        <position position="1369"/>
    </location>
</feature>
<evidence type="ECO:0000256" key="9">
    <source>
        <dbReference type="RuleBase" id="RU000591"/>
    </source>
</evidence>
<dbReference type="EC" id="3.4.21.53" evidence="7 8"/>
<feature type="region of interest" description="Disordered" evidence="10">
    <location>
        <begin position="1432"/>
        <end position="1551"/>
    </location>
</feature>
<evidence type="ECO:0000313" key="13">
    <source>
        <dbReference type="Proteomes" id="UP000886829"/>
    </source>
</evidence>
<reference evidence="12" key="1">
    <citation type="journal article" date="2021" name="PeerJ">
        <title>Extensive microbial diversity within the chicken gut microbiome revealed by metagenomics and culture.</title>
        <authorList>
            <person name="Gilroy R."/>
            <person name="Ravi A."/>
            <person name="Getino M."/>
            <person name="Pursley I."/>
            <person name="Horton D.L."/>
            <person name="Alikhan N.F."/>
            <person name="Baker D."/>
            <person name="Gharbi K."/>
            <person name="Hall N."/>
            <person name="Watson M."/>
            <person name="Adriaenssens E.M."/>
            <person name="Foster-Nyarko E."/>
            <person name="Jarju S."/>
            <person name="Secka A."/>
            <person name="Antonio M."/>
            <person name="Oren A."/>
            <person name="Chaudhuri R.R."/>
            <person name="La Ragione R."/>
            <person name="Hildebrand F."/>
            <person name="Pallen M.J."/>
        </authorList>
    </citation>
    <scope>NUCLEOTIDE SEQUENCE</scope>
    <source>
        <strain evidence="12">USASDec5-558</strain>
    </source>
</reference>
<dbReference type="PROSITE" id="PS01046">
    <property type="entry name" value="LON_SER"/>
    <property type="match status" value="1"/>
</dbReference>
<comment type="similarity">
    <text evidence="8 9">Belongs to the peptidase S16 family.</text>
</comment>
<dbReference type="SUPFAM" id="SSF52540">
    <property type="entry name" value="P-loop containing nucleoside triphosphate hydrolases"/>
    <property type="match status" value="1"/>
</dbReference>
<dbReference type="PANTHER" id="PTHR43718">
    <property type="entry name" value="LON PROTEASE"/>
    <property type="match status" value="1"/>
</dbReference>
<keyword evidence="3 8" id="KW-0378">Hydrolase</keyword>
<feature type="active site" evidence="8">
    <location>
        <position position="1326"/>
    </location>
</feature>
<dbReference type="PROSITE" id="PS51786">
    <property type="entry name" value="LON_PROTEOLYTIC"/>
    <property type="match status" value="1"/>
</dbReference>
<dbReference type="SUPFAM" id="SSF88697">
    <property type="entry name" value="PUA domain-like"/>
    <property type="match status" value="1"/>
</dbReference>
<dbReference type="Gene3D" id="2.30.130.40">
    <property type="entry name" value="LON domain-like"/>
    <property type="match status" value="1"/>
</dbReference>
<dbReference type="InterPro" id="IPR003959">
    <property type="entry name" value="ATPase_AAA_core"/>
</dbReference>
<dbReference type="GO" id="GO:0005524">
    <property type="term" value="F:ATP binding"/>
    <property type="evidence" value="ECO:0007669"/>
    <property type="project" value="UniProtKB-KW"/>
</dbReference>
<comment type="caution">
    <text evidence="12">The sequence shown here is derived from an EMBL/GenBank/DDBJ whole genome shotgun (WGS) entry which is preliminary data.</text>
</comment>
<dbReference type="FunFam" id="3.40.50.300:FF:000021">
    <property type="entry name" value="Lon protease homolog"/>
    <property type="match status" value="1"/>
</dbReference>
<accession>A0A9D2B179</accession>
<keyword evidence="2 9" id="KW-0547">Nucleotide-binding</keyword>
<dbReference type="GO" id="GO:0004176">
    <property type="term" value="F:ATP-dependent peptidase activity"/>
    <property type="evidence" value="ECO:0007669"/>
    <property type="project" value="UniProtKB-UniRule"/>
</dbReference>
<feature type="region of interest" description="Disordered" evidence="10">
    <location>
        <begin position="344"/>
        <end position="419"/>
    </location>
</feature>
<dbReference type="Pfam" id="PF22667">
    <property type="entry name" value="Lon_lid"/>
    <property type="match status" value="1"/>
</dbReference>
<sequence length="1551" mass="170133">MPHIDDVKMMLTALLKASKINLSTEDRGDSLKAEDGFDNDNPLAQTELYRDEQGNRLPSKLHVVPLFGRPVMPSQISSVQLNIEWLDVITEVISSSHHTFAMFAVGEDQVKRNRLSTSDFPQTGTVVRLLSARSGPDEIDIICEGVRRVSMIEVVNPQMNLARVRYPEVEYNLANPTTRDKIFSSTKAIRQSLDKAVAFEKKLQDMLKQHREYAQSLGLRRRIKERPLPPHKDSKMREFGLPDLPMITLDFEYYLIHNEHAIGRISRNKLKSMLEFLGIKDLSEKQQEELAIFLATPSTNEMEQLNQYARDIQAFLATRFDQIHADLNKMPERSIELARSLFKSKPDSDAADADTADADAATADADTATADSDDSADSAHDAADAAMSPEAASDEANTDADNDTAEEHAEHKRPKTLSEINLEGIATAWQGSGSLNGKNEKQFLIGDSDHNGVNQTANTSVNQDLLAKIAALLEPQANTSTEHSDTAADSESNTEDEATAQRRNQLFSLIAKVGQEEEQAMQRAQEKFKDAAIKEILSNVKQAHDDDSDEDHEVVKGPNIGFINEDTSVVTFMPGHESSEELLLRLNEIQKEQEQLLEKASNKASGAAGENTSDSNKLNAINKGSLSDPSSLGYDQSNLGISINGEPLSSIPEGHEPKMIIGDNVATEGSGMETSIVINNDDQQMPDDLKEFLGFLMQGKDAADFNSDTAAGDRANRWSALQRAAMIRSKLAKLLGGKVVFGVSELNEKQDGAQKDVELRAYCLGITAALQELIPLNPMMTDEMRQYLARFDMSNPSVLADCAASITQAKPKELQKVLDTIPLLPRLKISFELITRELSAAKLQDKIKLAVAEKIQKRQKDFFLREQLTEIKKELGLSADEKDLDVEKFRERMKKLTPPEHIKKRFDEELSKLSMLETSSPEYGITHNYLDVLTTIPWGKLSKEKLSTDKNGSHALSLERARKILDQDHEGLQDVKDRIIEFLAVGALKGHTSGQIMLFVGPPGVGKTSIGKSIARALNRPFYRLSLGGIDDVSEIKGHRKTYVGAMAGKIVAALRETKVMNPVIMLDEIDKLGRSYHGDPDSALLETLDPEQNKNFLDVYLDEKIDLSQCLFICTANSTDTISPPLLDRMEPIRLSGYIAKEKFAIAKKHLLPRALDEAGIKGKRSIQISDETLTTLIEGYARESGVRSLERAIAKLIRKAAVHLVEGEKKVVIRDEDLEEYLGTAPFKREKMLKGVGIMTGLAWTASGGVTLPVESIVTNHDNQGFKLTGSLGDVMKESANIAYSFIQSHLELYSKLKKDTSFFKKKSVHLHVPEGAIPKDGPSAGVTMATSLLSLALNEAPQEGFAMTGELTLTGHVLPIGGLREKVIAARRMGLFDLVIPIGNEGDVKELPEQVRSNVTFYYADVYSDVAYTLFPSVREHLKQNGYSAPRSEHFDAEGKSEQAAEAAKAPPKAAKAKAPAKVTKAKAPAKKTVAKASASKSKAAKATAAKAPAAAPAAAPDTAPVATPAKAKAKAKPAAKKPANKKPVAKKTTTTRRSSKKKPDSEA</sequence>
<dbReference type="SUPFAM" id="SSF54211">
    <property type="entry name" value="Ribosomal protein S5 domain 2-like"/>
    <property type="match status" value="1"/>
</dbReference>
<dbReference type="InterPro" id="IPR008268">
    <property type="entry name" value="Peptidase_S16_AS"/>
</dbReference>
<comment type="catalytic activity">
    <reaction evidence="6 8">
        <text>Hydrolysis of proteins in presence of ATP.</text>
        <dbReference type="EC" id="3.4.21.53"/>
    </reaction>
</comment>
<protein>
    <recommendedName>
        <fullName evidence="7 8">endopeptidase La</fullName>
        <ecNumber evidence="7 8">3.4.21.53</ecNumber>
    </recommendedName>
</protein>
<evidence type="ECO:0000256" key="7">
    <source>
        <dbReference type="ARBA" id="ARBA00066743"/>
    </source>
</evidence>
<dbReference type="PANTHER" id="PTHR43718:SF2">
    <property type="entry name" value="LON PROTEASE HOMOLOG, MITOCHONDRIAL"/>
    <property type="match status" value="1"/>
</dbReference>
<evidence type="ECO:0000256" key="6">
    <source>
        <dbReference type="ARBA" id="ARBA00050665"/>
    </source>
</evidence>
<organism evidence="12 13">
    <name type="scientific">Candidatus Anaerobiospirillum pullistercoris</name>
    <dbReference type="NCBI Taxonomy" id="2838452"/>
    <lineage>
        <taxon>Bacteria</taxon>
        <taxon>Pseudomonadati</taxon>
        <taxon>Pseudomonadota</taxon>
        <taxon>Gammaproteobacteria</taxon>
        <taxon>Aeromonadales</taxon>
        <taxon>Succinivibrionaceae</taxon>
        <taxon>Anaerobiospirillum</taxon>
    </lineage>
</organism>
<keyword evidence="1 8" id="KW-0645">Protease</keyword>
<dbReference type="Gene3D" id="3.30.230.10">
    <property type="match status" value="1"/>
</dbReference>
<feature type="compositionally biased region" description="Polar residues" evidence="10">
    <location>
        <begin position="477"/>
        <end position="491"/>
    </location>
</feature>
<dbReference type="GO" id="GO:0006515">
    <property type="term" value="P:protein quality control for misfolded or incompletely synthesized proteins"/>
    <property type="evidence" value="ECO:0007669"/>
    <property type="project" value="TreeGrafter"/>
</dbReference>
<feature type="compositionally biased region" description="Low complexity" evidence="10">
    <location>
        <begin position="1447"/>
        <end position="1466"/>
    </location>
</feature>
<evidence type="ECO:0000256" key="2">
    <source>
        <dbReference type="ARBA" id="ARBA00022741"/>
    </source>
</evidence>
<dbReference type="GO" id="GO:0004252">
    <property type="term" value="F:serine-type endopeptidase activity"/>
    <property type="evidence" value="ECO:0007669"/>
    <property type="project" value="UniProtKB-UniRule"/>
</dbReference>
<keyword evidence="4 8" id="KW-0720">Serine protease</keyword>
<dbReference type="Pfam" id="PF00004">
    <property type="entry name" value="AAA"/>
    <property type="match status" value="1"/>
</dbReference>
<gene>
    <name evidence="12" type="primary">lon</name>
    <name evidence="12" type="ORF">H9850_09940</name>
</gene>
<dbReference type="Gene3D" id="1.20.5.5270">
    <property type="match status" value="1"/>
</dbReference>
<dbReference type="Pfam" id="PF05362">
    <property type="entry name" value="Lon_C"/>
    <property type="match status" value="1"/>
</dbReference>
<dbReference type="InterPro" id="IPR027417">
    <property type="entry name" value="P-loop_NTPase"/>
</dbReference>
<feature type="domain" description="Lon proteolytic" evidence="11">
    <location>
        <begin position="1235"/>
        <end position="1420"/>
    </location>
</feature>
<proteinExistence type="inferred from homology"/>
<dbReference type="SMART" id="SM00382">
    <property type="entry name" value="AAA"/>
    <property type="match status" value="1"/>
</dbReference>
<keyword evidence="5 9" id="KW-0067">ATP-binding</keyword>
<evidence type="ECO:0000259" key="11">
    <source>
        <dbReference type="PROSITE" id="PS51786"/>
    </source>
</evidence>
<evidence type="ECO:0000256" key="4">
    <source>
        <dbReference type="ARBA" id="ARBA00022825"/>
    </source>
</evidence>
<dbReference type="InterPro" id="IPR027065">
    <property type="entry name" value="Lon_Prtase"/>
</dbReference>
<dbReference type="InterPro" id="IPR008269">
    <property type="entry name" value="Lon_proteolytic"/>
</dbReference>
<dbReference type="Gene3D" id="1.10.8.60">
    <property type="match status" value="1"/>
</dbReference>
<feature type="compositionally biased region" description="Low complexity" evidence="10">
    <location>
        <begin position="1478"/>
        <end position="1514"/>
    </location>
</feature>
<feature type="compositionally biased region" description="Basic and acidic residues" evidence="10">
    <location>
        <begin position="1434"/>
        <end position="1446"/>
    </location>
</feature>
<dbReference type="Pfam" id="PF02190">
    <property type="entry name" value="LON_substr_bdg"/>
    <property type="match status" value="1"/>
</dbReference>
<dbReference type="InterPro" id="IPR015947">
    <property type="entry name" value="PUA-like_sf"/>
</dbReference>
<dbReference type="InterPro" id="IPR054594">
    <property type="entry name" value="Lon_lid"/>
</dbReference>
<dbReference type="InterPro" id="IPR004815">
    <property type="entry name" value="Lon_bac/euk-typ"/>
</dbReference>
<feature type="compositionally biased region" description="Basic residues" evidence="10">
    <location>
        <begin position="1515"/>
        <end position="1544"/>
    </location>
</feature>
<evidence type="ECO:0000256" key="3">
    <source>
        <dbReference type="ARBA" id="ARBA00022801"/>
    </source>
</evidence>